<reference evidence="3 4" key="1">
    <citation type="journal article" date="2017" name="G3 (Bethesda)">
        <title>First Draft Genome Sequence of the Pathogenic Fungus Lomentospora prolificans (Formerly Scedosporium prolificans).</title>
        <authorList>
            <person name="Luo R."/>
            <person name="Zimin A."/>
            <person name="Workman R."/>
            <person name="Fan Y."/>
            <person name="Pertea G."/>
            <person name="Grossman N."/>
            <person name="Wear M.P."/>
            <person name="Jia B."/>
            <person name="Miller H."/>
            <person name="Casadevall A."/>
            <person name="Timp W."/>
            <person name="Zhang S.X."/>
            <person name="Salzberg S.L."/>
        </authorList>
    </citation>
    <scope>NUCLEOTIDE SEQUENCE [LARGE SCALE GENOMIC DNA]</scope>
    <source>
        <strain evidence="3 4">JHH-5317</strain>
    </source>
</reference>
<dbReference type="EMBL" id="NLAX01000701">
    <property type="protein sequence ID" value="PKS06957.1"/>
    <property type="molecule type" value="Genomic_DNA"/>
</dbReference>
<evidence type="ECO:0000256" key="1">
    <source>
        <dbReference type="SAM" id="MobiDB-lite"/>
    </source>
</evidence>
<proteinExistence type="predicted"/>
<organism evidence="3 4">
    <name type="scientific">Lomentospora prolificans</name>
    <dbReference type="NCBI Taxonomy" id="41688"/>
    <lineage>
        <taxon>Eukaryota</taxon>
        <taxon>Fungi</taxon>
        <taxon>Dikarya</taxon>
        <taxon>Ascomycota</taxon>
        <taxon>Pezizomycotina</taxon>
        <taxon>Sordariomycetes</taxon>
        <taxon>Hypocreomycetidae</taxon>
        <taxon>Microascales</taxon>
        <taxon>Microascaceae</taxon>
        <taxon>Lomentospora</taxon>
    </lineage>
</organism>
<dbReference type="InParanoid" id="A0A2N3N3F7"/>
<sequence>MASSSSQPPPPTDTETTPLLPRSAAPATPLADPDAALESQVPLLDPSSPAALRAELSRGTWLASWILLSSSGITVVLDLALFILYALRPVEFWNPDDLWITLTAAAFFSGFLAVINLQRIRAAKPPGILFNIILHLLFFYLAAASVFGLSHRGSFGIDYPSCRSKDEHCLDFKWKWVLLSNTALAGGIIFAYLVHPILLLFWFLKARIAYGSPNRREWVVPAGVLTFEFSIKFLRQAPDGSVSPAAAAEAQASSSSS</sequence>
<feature type="transmembrane region" description="Helical" evidence="2">
    <location>
        <begin position="129"/>
        <end position="149"/>
    </location>
</feature>
<name>A0A2N3N3F7_9PEZI</name>
<feature type="transmembrane region" description="Helical" evidence="2">
    <location>
        <begin position="62"/>
        <end position="86"/>
    </location>
</feature>
<evidence type="ECO:0000313" key="4">
    <source>
        <dbReference type="Proteomes" id="UP000233524"/>
    </source>
</evidence>
<keyword evidence="2" id="KW-0812">Transmembrane</keyword>
<gene>
    <name evidence="3" type="ORF">jhhlp_005553</name>
</gene>
<evidence type="ECO:0000313" key="3">
    <source>
        <dbReference type="EMBL" id="PKS06957.1"/>
    </source>
</evidence>
<protein>
    <submittedName>
        <fullName evidence="3">Uncharacterized protein</fullName>
    </submittedName>
</protein>
<keyword evidence="4" id="KW-1185">Reference proteome</keyword>
<dbReference type="AlphaFoldDB" id="A0A2N3N3F7"/>
<feature type="transmembrane region" description="Helical" evidence="2">
    <location>
        <begin position="183"/>
        <end position="204"/>
    </location>
</feature>
<dbReference type="VEuPathDB" id="FungiDB:jhhlp_005553"/>
<feature type="compositionally biased region" description="Low complexity" evidence="1">
    <location>
        <begin position="13"/>
        <end position="31"/>
    </location>
</feature>
<feature type="region of interest" description="Disordered" evidence="1">
    <location>
        <begin position="1"/>
        <end position="31"/>
    </location>
</feature>
<keyword evidence="2" id="KW-0472">Membrane</keyword>
<dbReference type="Proteomes" id="UP000233524">
    <property type="component" value="Unassembled WGS sequence"/>
</dbReference>
<feature type="transmembrane region" description="Helical" evidence="2">
    <location>
        <begin position="98"/>
        <end position="117"/>
    </location>
</feature>
<accession>A0A2N3N3F7</accession>
<evidence type="ECO:0000256" key="2">
    <source>
        <dbReference type="SAM" id="Phobius"/>
    </source>
</evidence>
<dbReference type="OrthoDB" id="10557899at2759"/>
<keyword evidence="2" id="KW-1133">Transmembrane helix</keyword>
<comment type="caution">
    <text evidence="3">The sequence shown here is derived from an EMBL/GenBank/DDBJ whole genome shotgun (WGS) entry which is preliminary data.</text>
</comment>